<reference evidence="3" key="1">
    <citation type="submission" date="2016-10" db="EMBL/GenBank/DDBJ databases">
        <authorList>
            <person name="Varghese N."/>
            <person name="Submissions S."/>
        </authorList>
    </citation>
    <scope>NUCLEOTIDE SEQUENCE [LARGE SCALE GENOMIC DNA]</scope>
    <source>
        <strain evidence="3">S1b</strain>
    </source>
</reference>
<name>A0A1H9S167_9FIRM</name>
<dbReference type="Proteomes" id="UP000182471">
    <property type="component" value="Unassembled WGS sequence"/>
</dbReference>
<organism evidence="2 3">
    <name type="scientific">Lachnobacterium bovis</name>
    <dbReference type="NCBI Taxonomy" id="140626"/>
    <lineage>
        <taxon>Bacteria</taxon>
        <taxon>Bacillati</taxon>
        <taxon>Bacillota</taxon>
        <taxon>Clostridia</taxon>
        <taxon>Lachnospirales</taxon>
        <taxon>Lachnospiraceae</taxon>
        <taxon>Lachnobacterium</taxon>
    </lineage>
</organism>
<evidence type="ECO:0000313" key="2">
    <source>
        <dbReference type="EMBL" id="SER78727.1"/>
    </source>
</evidence>
<evidence type="ECO:0000256" key="1">
    <source>
        <dbReference type="SAM" id="Phobius"/>
    </source>
</evidence>
<keyword evidence="1" id="KW-0812">Transmembrane</keyword>
<dbReference type="AlphaFoldDB" id="A0A1H9S167"/>
<sequence length="234" mass="27150">MARGTKRFFGIIAIIIVLLMIVGVVVRNSYTGFKNIKELSKVKNINEFRMSCGDIDEELLNSNVKTIDDVANKSDLIVKVKISDEKIIEDADIKTKVKVEKIIKSDGRNIKKGDDIYIYEMINLSMVDDSIMTNAKYNYLDTGKEYYLCLNSLKTIKGYKKSEEEKKTYMYSTNYYSVYSASKEQKVVKLSKKKIYNVEYKYRDLKDQVILTSDKNVVDDYNKMSESFAQKYMD</sequence>
<proteinExistence type="predicted"/>
<keyword evidence="1" id="KW-0472">Membrane</keyword>
<dbReference type="RefSeq" id="WP_074730539.1">
    <property type="nucleotide sequence ID" value="NZ_FOGW01000010.1"/>
</dbReference>
<keyword evidence="3" id="KW-1185">Reference proteome</keyword>
<accession>A0A1H9S167</accession>
<gene>
    <name evidence="2" type="ORF">SAMN02910429_01089</name>
</gene>
<evidence type="ECO:0000313" key="3">
    <source>
        <dbReference type="Proteomes" id="UP000182471"/>
    </source>
</evidence>
<protein>
    <submittedName>
        <fullName evidence="2">Uncharacterized protein</fullName>
    </submittedName>
</protein>
<feature type="transmembrane region" description="Helical" evidence="1">
    <location>
        <begin position="7"/>
        <end position="26"/>
    </location>
</feature>
<dbReference type="EMBL" id="FOGW01000010">
    <property type="protein sequence ID" value="SER78727.1"/>
    <property type="molecule type" value="Genomic_DNA"/>
</dbReference>
<keyword evidence="1" id="KW-1133">Transmembrane helix</keyword>